<evidence type="ECO:0000313" key="1">
    <source>
        <dbReference type="EMBL" id="KRM87532.1"/>
    </source>
</evidence>
<name>A0A0R2CH26_9LACO</name>
<sequence>MDGVLVNSEQFYFDRRMQFFREKNLHPGSTDIRDYLGMSNEQVWSALVPDDERRQQLHKEYLPYQASHPIDYARFMFPGVKPLLRYLKGHHVAVGLASAGIYGDIYRMLDECQITQYFTEVLSGEEVPHNKPEPDIYLRMVELLSIPAANCLVIEDSTNGIAAAKAAGLTTWAIDQSEYGVDQSRADRIVGSLDEVRKSLK</sequence>
<dbReference type="InterPro" id="IPR041492">
    <property type="entry name" value="HAD_2"/>
</dbReference>
<dbReference type="InterPro" id="IPR036412">
    <property type="entry name" value="HAD-like_sf"/>
</dbReference>
<dbReference type="AlphaFoldDB" id="A0A0R2CH26"/>
<dbReference type="STRING" id="1423810.FD19_GL001042"/>
<protein>
    <submittedName>
        <fullName evidence="1">Haloacid dehalogenase (HAD) superfamily hydrolase</fullName>
    </submittedName>
</protein>
<dbReference type="Gene3D" id="1.10.150.240">
    <property type="entry name" value="Putative phosphatase, domain 2"/>
    <property type="match status" value="1"/>
</dbReference>
<dbReference type="PANTHER" id="PTHR43434:SF1">
    <property type="entry name" value="PHOSPHOGLYCOLATE PHOSPHATASE"/>
    <property type="match status" value="1"/>
</dbReference>
<comment type="caution">
    <text evidence="1">The sequence shown here is derived from an EMBL/GenBank/DDBJ whole genome shotgun (WGS) entry which is preliminary data.</text>
</comment>
<dbReference type="GO" id="GO:0008967">
    <property type="term" value="F:phosphoglycolate phosphatase activity"/>
    <property type="evidence" value="ECO:0007669"/>
    <property type="project" value="TreeGrafter"/>
</dbReference>
<keyword evidence="1" id="KW-0378">Hydrolase</keyword>
<dbReference type="PATRIC" id="fig|1423810.4.peg.1069"/>
<dbReference type="Gene3D" id="3.40.50.1000">
    <property type="entry name" value="HAD superfamily/HAD-like"/>
    <property type="match status" value="1"/>
</dbReference>
<dbReference type="InterPro" id="IPR023198">
    <property type="entry name" value="PGP-like_dom2"/>
</dbReference>
<dbReference type="NCBIfam" id="TIGR01549">
    <property type="entry name" value="HAD-SF-IA-v1"/>
    <property type="match status" value="1"/>
</dbReference>
<dbReference type="InterPro" id="IPR023214">
    <property type="entry name" value="HAD_sf"/>
</dbReference>
<dbReference type="GO" id="GO:0005829">
    <property type="term" value="C:cytosol"/>
    <property type="evidence" value="ECO:0007669"/>
    <property type="project" value="TreeGrafter"/>
</dbReference>
<evidence type="ECO:0000313" key="2">
    <source>
        <dbReference type="Proteomes" id="UP000051789"/>
    </source>
</evidence>
<proteinExistence type="predicted"/>
<dbReference type="CDD" id="cd07505">
    <property type="entry name" value="HAD_BPGM-like"/>
    <property type="match status" value="1"/>
</dbReference>
<dbReference type="InterPro" id="IPR006439">
    <property type="entry name" value="HAD-SF_hydro_IA"/>
</dbReference>
<organism evidence="1 2">
    <name type="scientific">Lacticaseibacillus thailandensis DSM 22698 = JCM 13996</name>
    <dbReference type="NCBI Taxonomy" id="1423810"/>
    <lineage>
        <taxon>Bacteria</taxon>
        <taxon>Bacillati</taxon>
        <taxon>Bacillota</taxon>
        <taxon>Bacilli</taxon>
        <taxon>Lactobacillales</taxon>
        <taxon>Lactobacillaceae</taxon>
        <taxon>Lacticaseibacillus</taxon>
    </lineage>
</organism>
<dbReference type="InterPro" id="IPR050155">
    <property type="entry name" value="HAD-like_hydrolase_sf"/>
</dbReference>
<dbReference type="GO" id="GO:0006281">
    <property type="term" value="P:DNA repair"/>
    <property type="evidence" value="ECO:0007669"/>
    <property type="project" value="TreeGrafter"/>
</dbReference>
<dbReference type="PANTHER" id="PTHR43434">
    <property type="entry name" value="PHOSPHOGLYCOLATE PHOSPHATASE"/>
    <property type="match status" value="1"/>
</dbReference>
<dbReference type="Proteomes" id="UP000051789">
    <property type="component" value="Unassembled WGS sequence"/>
</dbReference>
<accession>A0A0R2CH26</accession>
<keyword evidence="2" id="KW-1185">Reference proteome</keyword>
<dbReference type="EMBL" id="AYZK01000002">
    <property type="protein sequence ID" value="KRM87532.1"/>
    <property type="molecule type" value="Genomic_DNA"/>
</dbReference>
<gene>
    <name evidence="1" type="ORF">FD19_GL001042</name>
</gene>
<dbReference type="Pfam" id="PF13419">
    <property type="entry name" value="HAD_2"/>
    <property type="match status" value="1"/>
</dbReference>
<reference evidence="1 2" key="1">
    <citation type="journal article" date="2015" name="Genome Announc.">
        <title>Expanding the biotechnology potential of lactobacilli through comparative genomics of 213 strains and associated genera.</title>
        <authorList>
            <person name="Sun Z."/>
            <person name="Harris H.M."/>
            <person name="McCann A."/>
            <person name="Guo C."/>
            <person name="Argimon S."/>
            <person name="Zhang W."/>
            <person name="Yang X."/>
            <person name="Jeffery I.B."/>
            <person name="Cooney J.C."/>
            <person name="Kagawa T.F."/>
            <person name="Liu W."/>
            <person name="Song Y."/>
            <person name="Salvetti E."/>
            <person name="Wrobel A."/>
            <person name="Rasinkangas P."/>
            <person name="Parkhill J."/>
            <person name="Rea M.C."/>
            <person name="O'Sullivan O."/>
            <person name="Ritari J."/>
            <person name="Douillard F.P."/>
            <person name="Paul Ross R."/>
            <person name="Yang R."/>
            <person name="Briner A.E."/>
            <person name="Felis G.E."/>
            <person name="de Vos W.M."/>
            <person name="Barrangou R."/>
            <person name="Klaenhammer T.R."/>
            <person name="Caufield P.W."/>
            <person name="Cui Y."/>
            <person name="Zhang H."/>
            <person name="O'Toole P.W."/>
        </authorList>
    </citation>
    <scope>NUCLEOTIDE SEQUENCE [LARGE SCALE GENOMIC DNA]</scope>
    <source>
        <strain evidence="1 2">DSM 22698</strain>
    </source>
</reference>
<dbReference type="SUPFAM" id="SSF56784">
    <property type="entry name" value="HAD-like"/>
    <property type="match status" value="1"/>
</dbReference>
<dbReference type="NCBIfam" id="TIGR01509">
    <property type="entry name" value="HAD-SF-IA-v3"/>
    <property type="match status" value="1"/>
</dbReference>